<comment type="caution">
    <text evidence="1">The sequence shown here is derived from an EMBL/GenBank/DDBJ whole genome shotgun (WGS) entry which is preliminary data.</text>
</comment>
<accession>A0A553ZZ06</accession>
<sequence length="73" mass="7951">MSKKIDLLFTNQEDRQVTISIDNPAEPVDVELVQAVMETIISENVFVSSGGTLTAIRGARLVDHQVTDIPVGQ</sequence>
<dbReference type="InterPro" id="IPR021321">
    <property type="entry name" value="DUF2922"/>
</dbReference>
<dbReference type="RefSeq" id="WP_143848582.1">
    <property type="nucleotide sequence ID" value="NZ_VLXZ01000005.1"/>
</dbReference>
<protein>
    <submittedName>
        <fullName evidence="1">DUF2922 domain-containing protein</fullName>
    </submittedName>
</protein>
<keyword evidence="2" id="KW-1185">Reference proteome</keyword>
<dbReference type="Proteomes" id="UP000318521">
    <property type="component" value="Unassembled WGS sequence"/>
</dbReference>
<dbReference type="EMBL" id="VLXZ01000005">
    <property type="protein sequence ID" value="TSB46687.1"/>
    <property type="molecule type" value="Genomic_DNA"/>
</dbReference>
<proteinExistence type="predicted"/>
<dbReference type="OrthoDB" id="2454247at2"/>
<name>A0A553ZZ06_9BACI</name>
<dbReference type="AlphaFoldDB" id="A0A553ZZ06"/>
<reference evidence="1 2" key="1">
    <citation type="submission" date="2019-07" db="EMBL/GenBank/DDBJ databases">
        <authorList>
            <person name="Park Y.J."/>
            <person name="Jeong S.E."/>
            <person name="Jung H.S."/>
        </authorList>
    </citation>
    <scope>NUCLEOTIDE SEQUENCE [LARGE SCALE GENOMIC DNA]</scope>
    <source>
        <strain evidence="2">P16(2019)</strain>
    </source>
</reference>
<evidence type="ECO:0000313" key="2">
    <source>
        <dbReference type="Proteomes" id="UP000318521"/>
    </source>
</evidence>
<organism evidence="1 2">
    <name type="scientific">Alkalicoccobacillus porphyridii</name>
    <dbReference type="NCBI Taxonomy" id="2597270"/>
    <lineage>
        <taxon>Bacteria</taxon>
        <taxon>Bacillati</taxon>
        <taxon>Bacillota</taxon>
        <taxon>Bacilli</taxon>
        <taxon>Bacillales</taxon>
        <taxon>Bacillaceae</taxon>
        <taxon>Alkalicoccobacillus</taxon>
    </lineage>
</organism>
<dbReference type="Pfam" id="PF11148">
    <property type="entry name" value="DUF2922"/>
    <property type="match status" value="1"/>
</dbReference>
<gene>
    <name evidence="1" type="ORF">FN960_10045</name>
</gene>
<evidence type="ECO:0000313" key="1">
    <source>
        <dbReference type="EMBL" id="TSB46687.1"/>
    </source>
</evidence>